<organism evidence="3">
    <name type="scientific">Blumeria graminis f. sp. tritici 96224</name>
    <dbReference type="NCBI Taxonomy" id="1268274"/>
    <lineage>
        <taxon>Eukaryota</taxon>
        <taxon>Fungi</taxon>
        <taxon>Dikarya</taxon>
        <taxon>Ascomycota</taxon>
        <taxon>Pezizomycotina</taxon>
        <taxon>Leotiomycetes</taxon>
        <taxon>Erysiphales</taxon>
        <taxon>Erysiphaceae</taxon>
        <taxon>Blumeria</taxon>
    </lineage>
</organism>
<dbReference type="Gene3D" id="1.25.40.10">
    <property type="entry name" value="Tetratricopeptide repeat domain"/>
    <property type="match status" value="4"/>
</dbReference>
<name>A0A061HFL9_BLUGR</name>
<feature type="compositionally biased region" description="Polar residues" evidence="1">
    <location>
        <begin position="556"/>
        <end position="565"/>
    </location>
</feature>
<dbReference type="InterPro" id="IPR011990">
    <property type="entry name" value="TPR-like_helical_dom_sf"/>
</dbReference>
<dbReference type="GO" id="GO:0000127">
    <property type="term" value="C:transcription factor TFIIIC complex"/>
    <property type="evidence" value="ECO:0007669"/>
    <property type="project" value="TreeGrafter"/>
</dbReference>
<dbReference type="OrthoDB" id="9991317at2759"/>
<evidence type="ECO:0000313" key="4">
    <source>
        <dbReference type="Proteomes" id="UP000053110"/>
    </source>
</evidence>
<sequence length="989" mass="112380">MGLPQDTLSHEGIYTEIQEGEGAGLIYGNETFDEINEVSDADSDYREFNASLAKFRDSILGLNESNIDDADESTTVAKWDDEELSHDTVAKKLPRQQISRTSRPIRGRGPPRGPRKAVEPSADIKMRLGIANEYFQAQNYPEATAAAAEIIRINAETYEAWNLMATSLHEMKQPDNALKALMYAAHLRPKVPMPWVVAAEYALNEMGPLREQYLTNAAFCFAGAVRANPRDINTRLKKAAVLVERGYLRHAIAEYRHILSRCPHDLGILDTLAELSIDCCDVDIVIELYAKTIEHYRLNDDVSSTPFTWSNLDTYITLLEFAGEYEKAIWTLKNLSRWLLGRKDESYWDNIEDNDCEWDLNDSRRATVPGFEFGKYSWASYGHSLPVELRMKLGLSRLQIGCNEEAMVHLEILGLLDDIGECRSLEHVHLLRPIADQFRDSGFYENALSYYHPLAKMPEETDSWLLIDIGRCYLHLGNDSDAEKYFVAALNEDNDNIDARMELARIFERLGRMEEAFNLVNQAMQLRRNGYSVEGCHDGHGRDAEAKLRRMRKPRPSTSKASKSSVYMDEVTRAEHLKAQLNVLTEELDGMRSGNPKSLFAWMAAAKDLTDDFRGFKTFYPWDKFIKFIGYSGNSRILAETPLDSDLTAMAERLTKGLGADSQDAPPTNVDIPQDYRGISFNTWLDIFLEYALCLARNGSAHESYELCEAAKDAIVFYHSREDMFLINMGWCMCALFSNDEETCASVARFFMREYQFTTDSYRLFSAMLRICQSPVSWYSSGPTQKYVLRQIKAMDLALVGDASSESKIGESGTNVLTTRNNDSEATAGMDIPLLMLYGHILYAGTSYAYALNYFLRADALDPGNPMISLSIGLAYIHHALKRQAENRQHSIMQGISFMQAYYKNRKQAKTIEERQEAHFNVARCYHLLGLVQLAIPYYMRVFDEISDQDYKSCDENITLDSAYNLQSIFIIAGNHKLAKDVANRWLIV</sequence>
<accession>A0A061HFL9</accession>
<evidence type="ECO:0000313" key="3">
    <source>
        <dbReference type="EMBL" id="SUZ11202.1"/>
    </source>
</evidence>
<dbReference type="AlphaFoldDB" id="A0A061HFL9"/>
<feature type="region of interest" description="Disordered" evidence="1">
    <location>
        <begin position="540"/>
        <end position="566"/>
    </location>
</feature>
<dbReference type="HOGENOM" id="CLU_002391_0_0_1"/>
<gene>
    <name evidence="2" type="ORF">BGT96224_A20807</name>
    <name evidence="3" type="ORF">BGT96224V2_LOCUS4403</name>
</gene>
<reference evidence="2" key="2">
    <citation type="submission" date="2013-01" db="EMBL/GenBank/DDBJ databases">
        <title>The wheat powdery mildew genome reveals unique evolution of an obligate biotroph.</title>
        <authorList>
            <person name="Oberhaensli S."/>
            <person name="Wicker T."/>
            <person name="Keller B."/>
        </authorList>
    </citation>
    <scope>NUCLEOTIDE SEQUENCE</scope>
    <source>
        <strain evidence="2">96224</strain>
    </source>
</reference>
<reference evidence="4" key="1">
    <citation type="journal article" date="2013" name="Nat. Genet.">
        <title>The wheat powdery mildew genome shows the unique evolution of an obligate biotroph.</title>
        <authorList>
            <person name="Wicker T."/>
            <person name="Oberhaensli S."/>
            <person name="Parlange F."/>
            <person name="Buchmann J.P."/>
            <person name="Shatalina M."/>
            <person name="Roffler S."/>
            <person name="Ben-David R."/>
            <person name="Dolezel J."/>
            <person name="Simkova H."/>
            <person name="Schulze-Lefert P."/>
            <person name="Spanu P.D."/>
            <person name="Bruggmann R."/>
            <person name="Amselem J."/>
            <person name="Quesneville H."/>
            <person name="Ver Loren van Themaat E."/>
            <person name="Paape T."/>
            <person name="Shimizu K.K."/>
            <person name="Keller B."/>
        </authorList>
    </citation>
    <scope>NUCLEOTIDE SEQUENCE [LARGE SCALE GENOMIC DNA]</scope>
    <source>
        <strain evidence="4">96224</strain>
    </source>
</reference>
<dbReference type="PANTHER" id="PTHR23082:SF0">
    <property type="entry name" value="GENERAL TRANSCRIPTION FACTOR 3C POLYPEPTIDE 3"/>
    <property type="match status" value="1"/>
</dbReference>
<dbReference type="InterPro" id="IPR019734">
    <property type="entry name" value="TPR_rpt"/>
</dbReference>
<dbReference type="SMART" id="SM00028">
    <property type="entry name" value="TPR"/>
    <property type="match status" value="6"/>
</dbReference>
<evidence type="ECO:0000256" key="1">
    <source>
        <dbReference type="SAM" id="MobiDB-lite"/>
    </source>
</evidence>
<dbReference type="SUPFAM" id="SSF48452">
    <property type="entry name" value="TPR-like"/>
    <property type="match status" value="2"/>
</dbReference>
<feature type="region of interest" description="Disordered" evidence="1">
    <location>
        <begin position="93"/>
        <end position="119"/>
    </location>
</feature>
<evidence type="ECO:0000313" key="2">
    <source>
        <dbReference type="EMBL" id="EPQ64022.1"/>
    </source>
</evidence>
<dbReference type="EMBL" id="UIGY01000115">
    <property type="protein sequence ID" value="SUZ11202.1"/>
    <property type="molecule type" value="Genomic_DNA"/>
</dbReference>
<dbReference type="Pfam" id="PF13432">
    <property type="entry name" value="TPR_16"/>
    <property type="match status" value="1"/>
</dbReference>
<reference evidence="3" key="3">
    <citation type="submission" date="2018-07" db="EMBL/GenBank/DDBJ databases">
        <authorList>
            <person name="Quirk P.G."/>
            <person name="Krulwich T.A."/>
        </authorList>
    </citation>
    <scope>NUCLEOTIDE SEQUENCE</scope>
    <source>
        <strain evidence="3">96224</strain>
    </source>
</reference>
<proteinExistence type="predicted"/>
<dbReference type="EMBL" id="KE375084">
    <property type="protein sequence ID" value="EPQ64022.1"/>
    <property type="molecule type" value="Genomic_DNA"/>
</dbReference>
<dbReference type="InterPro" id="IPR039340">
    <property type="entry name" value="Tfc4/TFIIIC-102/Sfc4"/>
</dbReference>
<dbReference type="GO" id="GO:0006383">
    <property type="term" value="P:transcription by RNA polymerase III"/>
    <property type="evidence" value="ECO:0007669"/>
    <property type="project" value="InterPro"/>
</dbReference>
<protein>
    <submittedName>
        <fullName evidence="3">BgtA-20807</fullName>
    </submittedName>
</protein>
<dbReference type="PANTHER" id="PTHR23082">
    <property type="entry name" value="TRANSCRIPTION INITIATION FACTOR IIIC TFIIIC , POLYPEPTIDE 3-RELATED"/>
    <property type="match status" value="1"/>
</dbReference>
<feature type="non-terminal residue" evidence="3">
    <location>
        <position position="989"/>
    </location>
</feature>
<dbReference type="Proteomes" id="UP000053110">
    <property type="component" value="Unassembled WGS sequence"/>
</dbReference>